<dbReference type="PANTHER" id="PTHR33941:SF11">
    <property type="entry name" value="BACTERIAL MICROCOMPARTMENT SHELL PROTEIN PDUJ"/>
    <property type="match status" value="1"/>
</dbReference>
<comment type="caution">
    <text evidence="5">The sequence shown here is derived from an EMBL/GenBank/DDBJ whole genome shotgun (WGS) entry which is preliminary data.</text>
</comment>
<dbReference type="Proteomes" id="UP000322025">
    <property type="component" value="Unassembled WGS sequence"/>
</dbReference>
<gene>
    <name evidence="5" type="ORF">FNY66_06605</name>
</gene>
<dbReference type="GO" id="GO:0031469">
    <property type="term" value="C:bacterial microcompartment"/>
    <property type="evidence" value="ECO:0007669"/>
    <property type="project" value="UniProtKB-SubCell"/>
</dbReference>
<protein>
    <submittedName>
        <fullName evidence="5">BMC domain-containing protein</fullName>
    </submittedName>
</protein>
<name>A0A5M9HYD7_9FIRM</name>
<proteinExistence type="inferred from homology"/>
<dbReference type="SUPFAM" id="SSF143414">
    <property type="entry name" value="CcmK-like"/>
    <property type="match status" value="1"/>
</dbReference>
<keyword evidence="6" id="KW-1185">Reference proteome</keyword>
<evidence type="ECO:0000259" key="4">
    <source>
        <dbReference type="PROSITE" id="PS51930"/>
    </source>
</evidence>
<dbReference type="Gene3D" id="3.30.70.1710">
    <property type="match status" value="1"/>
</dbReference>
<dbReference type="PROSITE" id="PS51930">
    <property type="entry name" value="BMC_2"/>
    <property type="match status" value="1"/>
</dbReference>
<dbReference type="SMART" id="SM00877">
    <property type="entry name" value="BMC"/>
    <property type="match status" value="1"/>
</dbReference>
<evidence type="ECO:0000256" key="2">
    <source>
        <dbReference type="ARBA" id="ARBA00024446"/>
    </source>
</evidence>
<feature type="domain" description="BMC" evidence="4">
    <location>
        <begin position="9"/>
        <end position="94"/>
    </location>
</feature>
<evidence type="ECO:0000256" key="1">
    <source>
        <dbReference type="ARBA" id="ARBA00024322"/>
    </source>
</evidence>
<dbReference type="InterPro" id="IPR050575">
    <property type="entry name" value="BMC_shell"/>
</dbReference>
<sequence>MAEQYAGMAIGVFELESECICFVALDAAAKAADVKIQAVERNRLKAGACVKMRGTVSNVKAAMEAALDAAKGRSKVVSHTVIAAPSEDTETAIAMTIGK</sequence>
<dbReference type="InterPro" id="IPR044872">
    <property type="entry name" value="CcmK/CsoS1_BMC"/>
</dbReference>
<dbReference type="RefSeq" id="WP_087152603.1">
    <property type="nucleotide sequence ID" value="NZ_VMSO01000006.1"/>
</dbReference>
<comment type="similarity">
    <text evidence="3">Belongs to the bacterial microcompartments protein family.</text>
</comment>
<keyword evidence="2" id="KW-1283">Bacterial microcompartment</keyword>
<dbReference type="PANTHER" id="PTHR33941">
    <property type="entry name" value="PROPANEDIOL UTILIZATION PROTEIN PDUA"/>
    <property type="match status" value="1"/>
</dbReference>
<accession>A0A5M9HYD7</accession>
<dbReference type="EMBL" id="VMSO01000006">
    <property type="protein sequence ID" value="KAA8501818.1"/>
    <property type="molecule type" value="Genomic_DNA"/>
</dbReference>
<evidence type="ECO:0000313" key="6">
    <source>
        <dbReference type="Proteomes" id="UP000322025"/>
    </source>
</evidence>
<dbReference type="InterPro" id="IPR000249">
    <property type="entry name" value="BMC_dom"/>
</dbReference>
<comment type="subcellular location">
    <subcellularLocation>
        <location evidence="1">Bacterial microcompartment</location>
    </subcellularLocation>
</comment>
<dbReference type="AlphaFoldDB" id="A0A5M9HYD7"/>
<evidence type="ECO:0000256" key="3">
    <source>
        <dbReference type="PROSITE-ProRule" id="PRU01278"/>
    </source>
</evidence>
<reference evidence="5" key="1">
    <citation type="submission" date="2019-07" db="EMBL/GenBank/DDBJ databases">
        <authorList>
            <person name="Wongkuna S."/>
            <person name="Scaria J."/>
        </authorList>
    </citation>
    <scope>NUCLEOTIDE SEQUENCE [LARGE SCALE GENOMIC DNA]</scope>
    <source>
        <strain evidence="5">SW178</strain>
    </source>
</reference>
<dbReference type="InterPro" id="IPR037233">
    <property type="entry name" value="CcmK-like_sf"/>
</dbReference>
<dbReference type="Pfam" id="PF00936">
    <property type="entry name" value="BMC"/>
    <property type="match status" value="1"/>
</dbReference>
<evidence type="ECO:0000313" key="5">
    <source>
        <dbReference type="EMBL" id="KAA8501818.1"/>
    </source>
</evidence>
<organism evidence="5 6">
    <name type="scientific">Mediterraneibacter catenae</name>
    <dbReference type="NCBI Taxonomy" id="2594882"/>
    <lineage>
        <taxon>Bacteria</taxon>
        <taxon>Bacillati</taxon>
        <taxon>Bacillota</taxon>
        <taxon>Clostridia</taxon>
        <taxon>Lachnospirales</taxon>
        <taxon>Lachnospiraceae</taxon>
        <taxon>Mediterraneibacter</taxon>
    </lineage>
</organism>